<comment type="similarity">
    <text evidence="2">Belongs to the protein kinase superfamily. STE Ser/Thr protein kinase family. MAP kinase kinase kinase subfamily.</text>
</comment>
<dbReference type="GO" id="GO:0004709">
    <property type="term" value="F:MAP kinase kinase kinase activity"/>
    <property type="evidence" value="ECO:0007669"/>
    <property type="project" value="UniProtKB-EC"/>
</dbReference>
<evidence type="ECO:0000256" key="5">
    <source>
        <dbReference type="ARBA" id="ARBA00047559"/>
    </source>
</evidence>
<dbReference type="InterPro" id="IPR000719">
    <property type="entry name" value="Prot_kinase_dom"/>
</dbReference>
<dbReference type="SUPFAM" id="SSF56112">
    <property type="entry name" value="Protein kinase-like (PK-like)"/>
    <property type="match status" value="1"/>
</dbReference>
<dbReference type="SUPFAM" id="SSF50044">
    <property type="entry name" value="SH3-domain"/>
    <property type="match status" value="3"/>
</dbReference>
<dbReference type="PROSITE" id="PS50002">
    <property type="entry name" value="SH3"/>
    <property type="match status" value="1"/>
</dbReference>
<dbReference type="Gene3D" id="2.30.30.40">
    <property type="entry name" value="SH3 Domains"/>
    <property type="match status" value="3"/>
</dbReference>
<evidence type="ECO:0000256" key="3">
    <source>
        <dbReference type="ARBA" id="ARBA00012406"/>
    </source>
</evidence>
<comment type="caution">
    <text evidence="11">The sequence shown here is derived from an EMBL/GenBank/DDBJ whole genome shotgun (WGS) entry which is preliminary data.</text>
</comment>
<dbReference type="Proteomes" id="UP000663843">
    <property type="component" value="Unassembled WGS sequence"/>
</dbReference>
<comment type="cofactor">
    <cofactor evidence="1">
        <name>Mg(2+)</name>
        <dbReference type="ChEBI" id="CHEBI:18420"/>
    </cofactor>
</comment>
<evidence type="ECO:0000256" key="8">
    <source>
        <dbReference type="SAM" id="MobiDB-lite"/>
    </source>
</evidence>
<dbReference type="InterPro" id="IPR011009">
    <property type="entry name" value="Kinase-like_dom_sf"/>
</dbReference>
<comment type="catalytic activity">
    <reaction evidence="6">
        <text>L-seryl-[protein] + ATP = O-phospho-L-seryl-[protein] + ADP + H(+)</text>
        <dbReference type="Rhea" id="RHEA:17989"/>
        <dbReference type="Rhea" id="RHEA-COMP:9863"/>
        <dbReference type="Rhea" id="RHEA-COMP:11604"/>
        <dbReference type="ChEBI" id="CHEBI:15378"/>
        <dbReference type="ChEBI" id="CHEBI:29999"/>
        <dbReference type="ChEBI" id="CHEBI:30616"/>
        <dbReference type="ChEBI" id="CHEBI:83421"/>
        <dbReference type="ChEBI" id="CHEBI:456216"/>
        <dbReference type="EC" id="2.7.11.25"/>
    </reaction>
</comment>
<comment type="catalytic activity">
    <reaction evidence="5">
        <text>L-threonyl-[protein] + ATP = O-phospho-L-threonyl-[protein] + ADP + H(+)</text>
        <dbReference type="Rhea" id="RHEA:46608"/>
        <dbReference type="Rhea" id="RHEA-COMP:11060"/>
        <dbReference type="Rhea" id="RHEA-COMP:11605"/>
        <dbReference type="ChEBI" id="CHEBI:15378"/>
        <dbReference type="ChEBI" id="CHEBI:30013"/>
        <dbReference type="ChEBI" id="CHEBI:30616"/>
        <dbReference type="ChEBI" id="CHEBI:61977"/>
        <dbReference type="ChEBI" id="CHEBI:456216"/>
        <dbReference type="EC" id="2.7.11.25"/>
    </reaction>
</comment>
<reference evidence="11" key="1">
    <citation type="submission" date="2021-01" db="EMBL/GenBank/DDBJ databases">
        <authorList>
            <person name="Kaushik A."/>
        </authorList>
    </citation>
    <scope>NUCLEOTIDE SEQUENCE</scope>
    <source>
        <strain evidence="11">AG2-2IIIB</strain>
    </source>
</reference>
<dbReference type="Pfam" id="PF00018">
    <property type="entry name" value="SH3_1"/>
    <property type="match status" value="1"/>
</dbReference>
<evidence type="ECO:0000259" key="9">
    <source>
        <dbReference type="PROSITE" id="PS50002"/>
    </source>
</evidence>
<organism evidence="11 12">
    <name type="scientific">Rhizoctonia solani</name>
    <dbReference type="NCBI Taxonomy" id="456999"/>
    <lineage>
        <taxon>Eukaryota</taxon>
        <taxon>Fungi</taxon>
        <taxon>Dikarya</taxon>
        <taxon>Basidiomycota</taxon>
        <taxon>Agaricomycotina</taxon>
        <taxon>Agaricomycetes</taxon>
        <taxon>Cantharellales</taxon>
        <taxon>Ceratobasidiaceae</taxon>
        <taxon>Rhizoctonia</taxon>
    </lineage>
</organism>
<evidence type="ECO:0000259" key="10">
    <source>
        <dbReference type="PROSITE" id="PS50011"/>
    </source>
</evidence>
<sequence length="698" mass="78280">MFTSYISVMTTGWDFVPTQNESGGLPVQRGQMLLLMDKSHEMWWKFKVKTDRRHNDGRIGFVPMSTRSKAKAISTVVACKDYVAGADGDLTITQHETLSVYGVEGKWVLVGHGIAAGYVPRTCIKLEGEMDRVVALVNYRARARGKLSFRKGDILTVLNRQSDRWWYCKNTNQEVGMVSSNCVKVETSSEPGSTPIGDEAPISKHMGIPEVASHLVAHGCKDLSRNVDLSTFADHPISQGGFSDVYRGRLSDGTLVAVKTIRIMIKNMGPDPKHLKHAARELHTWGKCNHPNIVPLLGLVVFRGRIGMVSPWMQRGNLSQYLELTPEANRHYICVQICEGLAYLHQIGVVHGDLKGANVLISDEGLPVLTDFGNSLMVDQTMKFTHTTSVGARTVRWAAAEIIQESSPHSEASDVYALGMNIRFRMSTAKQEVATGKLPYDDKKEHTIIYLVVVKKEVPDRPEKMFFRSESRDQLWELLLRCWSFEPTARPSAVEVTEVMKTIGAREDHIPEAVEDHEHIEKKQYQNLFRNKSRDGRRKHERGSDREHRERDRAKSEGRAREALEAHERADKERARSANSASAVFQAWVAYDQACSELMEVKPSDGKVSSNLTFYDIPWPVLGQANSFRDLTNQNIAAFLLSPHHSQDKSPKARLRAAIIRFAQKVVSRVAESHRPAIVAAVNLVARTITELISVQGD</sequence>
<dbReference type="AlphaFoldDB" id="A0A8H3H8J9"/>
<feature type="compositionally biased region" description="Basic and acidic residues" evidence="8">
    <location>
        <begin position="542"/>
        <end position="576"/>
    </location>
</feature>
<feature type="domain" description="Protein kinase" evidence="10">
    <location>
        <begin position="231"/>
        <end position="503"/>
    </location>
</feature>
<keyword evidence="4 7" id="KW-0728">SH3 domain</keyword>
<evidence type="ECO:0000256" key="4">
    <source>
        <dbReference type="ARBA" id="ARBA00022443"/>
    </source>
</evidence>
<dbReference type="PROSITE" id="PS00108">
    <property type="entry name" value="PROTEIN_KINASE_ST"/>
    <property type="match status" value="1"/>
</dbReference>
<dbReference type="SMART" id="SM00220">
    <property type="entry name" value="S_TKc"/>
    <property type="match status" value="1"/>
</dbReference>
<accession>A0A8H3H8J9</accession>
<dbReference type="PROSITE" id="PS50011">
    <property type="entry name" value="PROTEIN_KINASE_DOM"/>
    <property type="match status" value="1"/>
</dbReference>
<feature type="domain" description="SH3" evidence="9">
    <location>
        <begin position="128"/>
        <end position="188"/>
    </location>
</feature>
<evidence type="ECO:0000313" key="11">
    <source>
        <dbReference type="EMBL" id="CAE6493226.1"/>
    </source>
</evidence>
<dbReference type="GO" id="GO:0005524">
    <property type="term" value="F:ATP binding"/>
    <property type="evidence" value="ECO:0007669"/>
    <property type="project" value="InterPro"/>
</dbReference>
<feature type="region of interest" description="Disordered" evidence="8">
    <location>
        <begin position="527"/>
        <end position="577"/>
    </location>
</feature>
<dbReference type="InterPro" id="IPR051681">
    <property type="entry name" value="Ser/Thr_Kinases-Pseudokinases"/>
</dbReference>
<dbReference type="Gene3D" id="1.10.510.10">
    <property type="entry name" value="Transferase(Phosphotransferase) domain 1"/>
    <property type="match status" value="1"/>
</dbReference>
<evidence type="ECO:0000256" key="1">
    <source>
        <dbReference type="ARBA" id="ARBA00001946"/>
    </source>
</evidence>
<protein>
    <recommendedName>
        <fullName evidence="3">mitogen-activated protein kinase kinase kinase</fullName>
        <ecNumber evidence="3">2.7.11.25</ecNumber>
    </recommendedName>
</protein>
<dbReference type="EMBL" id="CAJMWT010004615">
    <property type="protein sequence ID" value="CAE6493226.1"/>
    <property type="molecule type" value="Genomic_DNA"/>
</dbReference>
<dbReference type="PANTHER" id="PTHR44329:SF214">
    <property type="entry name" value="PROTEIN KINASE DOMAIN-CONTAINING PROTEIN"/>
    <property type="match status" value="1"/>
</dbReference>
<dbReference type="Pfam" id="PF07714">
    <property type="entry name" value="PK_Tyr_Ser-Thr"/>
    <property type="match status" value="1"/>
</dbReference>
<evidence type="ECO:0000256" key="2">
    <source>
        <dbReference type="ARBA" id="ARBA00006529"/>
    </source>
</evidence>
<dbReference type="PANTHER" id="PTHR44329">
    <property type="entry name" value="SERINE/THREONINE-PROTEIN KINASE TNNI3K-RELATED"/>
    <property type="match status" value="1"/>
</dbReference>
<dbReference type="EC" id="2.7.11.25" evidence="3"/>
<evidence type="ECO:0000313" key="12">
    <source>
        <dbReference type="Proteomes" id="UP000663843"/>
    </source>
</evidence>
<dbReference type="InterPro" id="IPR001452">
    <property type="entry name" value="SH3_domain"/>
</dbReference>
<dbReference type="CDD" id="cd00174">
    <property type="entry name" value="SH3"/>
    <property type="match status" value="1"/>
</dbReference>
<dbReference type="InterPro" id="IPR001245">
    <property type="entry name" value="Ser-Thr/Tyr_kinase_cat_dom"/>
</dbReference>
<dbReference type="SMART" id="SM00326">
    <property type="entry name" value="SH3"/>
    <property type="match status" value="3"/>
</dbReference>
<evidence type="ECO:0000256" key="7">
    <source>
        <dbReference type="PROSITE-ProRule" id="PRU00192"/>
    </source>
</evidence>
<gene>
    <name evidence="11" type="ORF">RDB_LOCUS131724</name>
</gene>
<name>A0A8H3H8J9_9AGAM</name>
<evidence type="ECO:0000256" key="6">
    <source>
        <dbReference type="ARBA" id="ARBA00048329"/>
    </source>
</evidence>
<proteinExistence type="inferred from homology"/>
<dbReference type="InterPro" id="IPR008271">
    <property type="entry name" value="Ser/Thr_kinase_AS"/>
</dbReference>
<dbReference type="InterPro" id="IPR036028">
    <property type="entry name" value="SH3-like_dom_sf"/>
</dbReference>